<dbReference type="InterPro" id="IPR051139">
    <property type="entry name" value="Mediator_complx_sub13"/>
</dbReference>
<feature type="domain" description="Mediator complex subunit Med13 C-terminal" evidence="13">
    <location>
        <begin position="1290"/>
        <end position="1720"/>
    </location>
</feature>
<dbReference type="InterPro" id="IPR041285">
    <property type="entry name" value="MID_MedPIWI"/>
</dbReference>
<evidence type="ECO:0000256" key="2">
    <source>
        <dbReference type="ARBA" id="ARBA00009354"/>
    </source>
</evidence>
<dbReference type="EMBL" id="ML995493">
    <property type="protein sequence ID" value="KAF2139353.1"/>
    <property type="molecule type" value="Genomic_DNA"/>
</dbReference>
<dbReference type="Pfam" id="PF06333">
    <property type="entry name" value="Med13_C"/>
    <property type="match status" value="1"/>
</dbReference>
<feature type="compositionally biased region" description="Polar residues" evidence="12">
    <location>
        <begin position="437"/>
        <end position="449"/>
    </location>
</feature>
<evidence type="ECO:0000256" key="4">
    <source>
        <dbReference type="ARBA" id="ARBA00022491"/>
    </source>
</evidence>
<evidence type="ECO:0000256" key="10">
    <source>
        <dbReference type="ARBA" id="ARBA00032008"/>
    </source>
</evidence>
<evidence type="ECO:0000256" key="3">
    <source>
        <dbReference type="ARBA" id="ARBA00019618"/>
    </source>
</evidence>
<evidence type="ECO:0000256" key="1">
    <source>
        <dbReference type="ARBA" id="ARBA00004123"/>
    </source>
</evidence>
<dbReference type="PANTHER" id="PTHR48249">
    <property type="entry name" value="MEDIATOR OF RNA POLYMERASE II TRANSCRIPTION SUBUNIT 13"/>
    <property type="match status" value="1"/>
</dbReference>
<evidence type="ECO:0000259" key="14">
    <source>
        <dbReference type="Pfam" id="PF11597"/>
    </source>
</evidence>
<feature type="compositionally biased region" description="Low complexity" evidence="12">
    <location>
        <begin position="924"/>
        <end position="937"/>
    </location>
</feature>
<feature type="region of interest" description="Disordered" evidence="12">
    <location>
        <begin position="1543"/>
        <end position="1580"/>
    </location>
</feature>
<evidence type="ECO:0000256" key="8">
    <source>
        <dbReference type="ARBA" id="ARBA00023242"/>
    </source>
</evidence>
<name>A0A6A6B7J1_9PEZI</name>
<evidence type="ECO:0000256" key="5">
    <source>
        <dbReference type="ARBA" id="ARBA00023015"/>
    </source>
</evidence>
<feature type="compositionally biased region" description="Polar residues" evidence="12">
    <location>
        <begin position="1450"/>
        <end position="1472"/>
    </location>
</feature>
<feature type="compositionally biased region" description="Low complexity" evidence="12">
    <location>
        <begin position="1427"/>
        <end position="1443"/>
    </location>
</feature>
<keyword evidence="17" id="KW-1185">Reference proteome</keyword>
<dbReference type="RefSeq" id="XP_033395066.1">
    <property type="nucleotide sequence ID" value="XM_033546351.1"/>
</dbReference>
<dbReference type="Pfam" id="PF18296">
    <property type="entry name" value="MID_MedPIWI"/>
    <property type="match status" value="1"/>
</dbReference>
<feature type="domain" description="Mediator complex subunit Med13 N-terminal" evidence="14">
    <location>
        <begin position="1"/>
        <end position="363"/>
    </location>
</feature>
<evidence type="ECO:0000256" key="12">
    <source>
        <dbReference type="SAM" id="MobiDB-lite"/>
    </source>
</evidence>
<feature type="region of interest" description="Disordered" evidence="12">
    <location>
        <begin position="850"/>
        <end position="944"/>
    </location>
</feature>
<sequence>MDSIKNTTTNATAISGYAVISYRTFSTAPTSDTAHGRSAGLEGLSAVEARLRELRRTVFLDRLKLVLWLFEPGTSPPAIDHGSLQSQELGGLQLLPQSEGEFKAAELAKAAARPSAAGLSGPNAGNLRAIQAANARAFQSNAQQSNAPSGGPEIRKDDPVTVYECFMAAVIASVSFHLSRFHHMIPLNYRTFVSFPKATALGDDDGDSDDDNASFDEEACCLFTTIDAHLSTSGTLVISTSTENNVKLYQLEKSIYLTGSSEDFLGELVRVAPNGAIARYIGVDVPSLRDGESPLKRLKLNRLWKADVIRWLRRKGICLQRMEEPGKWVRIQLQTSSRMDGPGPTNASCQECLWPAALCFFYSSNLQDEVSRALESPYLYRHGLDQRPEDGTEWFRTSSQQGFEDPLDTAQNWLLGKEDRVKTVETIKARRTREENAQMTADSTTTYPSSPLYARGSGYGDLHTAQGVYPTPPDAILAPGAGAPAGMDGVVMSASGADGQGAQNQIHNGAEALSLPDQGAVVSGVDYGNQQALMHPQESSAGGPLPENDGNDDLFEDMDEEMFGANDITEADFNFFDDGDGAGFGGLMDVSQPLAFEEPKNETPADFKFESPMAEVHDATIEQKPEVMLDVKPDLEAESTTQAKDMQPTNTGADMDAIDDFIEDQQHAVQPKDDVMEIEKVKTPRISPPLSPSRINEKLFPSPHPKVMETDFEDQDLPRLQRRESMFDAVGFSKRMELTDSKYRSTGRFNFAFESQPLQLTDKTGRPLTLHPPTTIPFAPSLSRSVTVPKSVVEEADMSDAQSEASDSYTDASTSSASMGESALSAMNAPDVASVANSKRKWAPSVVATSAVGTPGGMQVNSGDVDSIMGDADGTETEVPSLLSLEPGPSDWTLACAPPPSIKTKRRPGTADSRNRSESFPLTSAASTPSSVGSSEAVLEPLPPPLNTKEIITITQLLADQVISTTLDLLPEDNDAEFVDLTQPSGEVRDQMQAVQSAIKELFPQGSECNLLGYAQIQDVMPEPTTSSKAQPKPVPRRNNPAADPHAQMFFPMATPHVRLRRGEDMWDVLPPALSFWEPLGLAPTGGPKNVLAYCITPWSDQLNGPLESFLDNVGMSYESCKFGMHTRPPADDDFPSGVVHAEIDNVVSPTFQTCLRAMRDACARLGRCLSGLNLKEWYAKPDEAPPSWNIDALVVYIINPFTDPHSIWQLCSAFWTLFHIYASTSSAKATDESKPDVVLQLVPIKYVASFDSPVVLEPAVLNRLAREVYDRCPPKAPNDDHSALSIYSAPSIQLEEMLPKQIPFRITVEPPSDLLHENSYIHVGYAVSFDGAWLTAAWTDNPGKHQATVSYYLVNRSFAEVAREIYQTSLEIMQSRRVTWRLCIARAGVMEREEMDAWTALANSPCHLTIGTALVSIDPNPSFKITSTLPSPTAPTTTQPNSAVPPNNLGVSTPGTTPQAGVSPSGDTQHGFTPAAATPGESNPPAAITDPSQDPDARLVDVTDESWGVILSHRLHNSNSSVEFRPALASGYLVKRGAADSTITTSSNSGQHGAGNSSGGGTLGSGRAPTINTNDTCAPDTPRGPIAVGVNLLWIGATGGANARAAANINLNMNPDSATASNTPGGVPSGSMGMGMGMGMMGSGSGTPGVGGAAGMGVGAGPPPGAGAPLTPHPQAARSTYDGVLREFLVTYRGLGLLARLKGMRGTRGGAVPWHVCAAVRGVKGLERCL</sequence>
<comment type="subcellular location">
    <subcellularLocation>
        <location evidence="1 11">Nucleus</location>
    </subcellularLocation>
</comment>
<evidence type="ECO:0000256" key="11">
    <source>
        <dbReference type="RuleBase" id="RU364134"/>
    </source>
</evidence>
<dbReference type="OrthoDB" id="103819at2759"/>
<feature type="compositionally biased region" description="Low complexity" evidence="12">
    <location>
        <begin position="803"/>
        <end position="816"/>
    </location>
</feature>
<gene>
    <name evidence="16" type="ORF">K452DRAFT_360587</name>
</gene>
<evidence type="ECO:0000259" key="13">
    <source>
        <dbReference type="Pfam" id="PF06333"/>
    </source>
</evidence>
<protein>
    <recommendedName>
        <fullName evidence="3 11">Mediator of RNA polymerase II transcription subunit 13</fullName>
    </recommendedName>
    <alternativeName>
        <fullName evidence="10 11">Mediator complex subunit 13</fullName>
    </alternativeName>
</protein>
<accession>A0A6A6B7J1</accession>
<organism evidence="16 17">
    <name type="scientific">Aplosporella prunicola CBS 121167</name>
    <dbReference type="NCBI Taxonomy" id="1176127"/>
    <lineage>
        <taxon>Eukaryota</taxon>
        <taxon>Fungi</taxon>
        <taxon>Dikarya</taxon>
        <taxon>Ascomycota</taxon>
        <taxon>Pezizomycotina</taxon>
        <taxon>Dothideomycetes</taxon>
        <taxon>Dothideomycetes incertae sedis</taxon>
        <taxon>Botryosphaeriales</taxon>
        <taxon>Aplosporellaceae</taxon>
        <taxon>Aplosporella</taxon>
    </lineage>
</organism>
<feature type="domain" description="MID" evidence="15">
    <location>
        <begin position="1089"/>
        <end position="1275"/>
    </location>
</feature>
<dbReference type="InterPro" id="IPR021643">
    <property type="entry name" value="Mediator_Med13_N"/>
</dbReference>
<dbReference type="Pfam" id="PF11597">
    <property type="entry name" value="Med13_N"/>
    <property type="match status" value="1"/>
</dbReference>
<evidence type="ECO:0000313" key="17">
    <source>
        <dbReference type="Proteomes" id="UP000799438"/>
    </source>
</evidence>
<feature type="region of interest" description="Disordered" evidence="12">
    <location>
        <begin position="1427"/>
        <end position="1499"/>
    </location>
</feature>
<dbReference type="InterPro" id="IPR009401">
    <property type="entry name" value="Med13_C"/>
</dbReference>
<dbReference type="GO" id="GO:0003713">
    <property type="term" value="F:transcription coactivator activity"/>
    <property type="evidence" value="ECO:0007669"/>
    <property type="project" value="TreeGrafter"/>
</dbReference>
<dbReference type="GeneID" id="54303857"/>
<feature type="region of interest" description="Disordered" evidence="12">
    <location>
        <begin position="1023"/>
        <end position="1047"/>
    </location>
</feature>
<keyword evidence="8 11" id="KW-0539">Nucleus</keyword>
<dbReference type="GO" id="GO:0016592">
    <property type="term" value="C:mediator complex"/>
    <property type="evidence" value="ECO:0007669"/>
    <property type="project" value="InterPro"/>
</dbReference>
<comment type="similarity">
    <text evidence="2 11">Belongs to the Mediator complex subunit 13 family.</text>
</comment>
<feature type="region of interest" description="Disordered" evidence="12">
    <location>
        <begin position="796"/>
        <end position="816"/>
    </location>
</feature>
<comment type="subunit">
    <text evidence="11">Component of the SRB8-11 complex, which itself associates with the Mediator complex.</text>
</comment>
<reference evidence="16" key="1">
    <citation type="journal article" date="2020" name="Stud. Mycol.">
        <title>101 Dothideomycetes genomes: a test case for predicting lifestyles and emergence of pathogens.</title>
        <authorList>
            <person name="Haridas S."/>
            <person name="Albert R."/>
            <person name="Binder M."/>
            <person name="Bloem J."/>
            <person name="Labutti K."/>
            <person name="Salamov A."/>
            <person name="Andreopoulos B."/>
            <person name="Baker S."/>
            <person name="Barry K."/>
            <person name="Bills G."/>
            <person name="Bluhm B."/>
            <person name="Cannon C."/>
            <person name="Castanera R."/>
            <person name="Culley D."/>
            <person name="Daum C."/>
            <person name="Ezra D."/>
            <person name="Gonzalez J."/>
            <person name="Henrissat B."/>
            <person name="Kuo A."/>
            <person name="Liang C."/>
            <person name="Lipzen A."/>
            <person name="Lutzoni F."/>
            <person name="Magnuson J."/>
            <person name="Mondo S."/>
            <person name="Nolan M."/>
            <person name="Ohm R."/>
            <person name="Pangilinan J."/>
            <person name="Park H.-J."/>
            <person name="Ramirez L."/>
            <person name="Alfaro M."/>
            <person name="Sun H."/>
            <person name="Tritt A."/>
            <person name="Yoshinaga Y."/>
            <person name="Zwiers L.-H."/>
            <person name="Turgeon B."/>
            <person name="Goodwin S."/>
            <person name="Spatafora J."/>
            <person name="Crous P."/>
            <person name="Grigoriev I."/>
        </authorList>
    </citation>
    <scope>NUCLEOTIDE SEQUENCE</scope>
    <source>
        <strain evidence="16">CBS 121167</strain>
    </source>
</reference>
<evidence type="ECO:0000256" key="7">
    <source>
        <dbReference type="ARBA" id="ARBA00023163"/>
    </source>
</evidence>
<keyword evidence="5 11" id="KW-0805">Transcription regulation</keyword>
<dbReference type="Proteomes" id="UP000799438">
    <property type="component" value="Unassembled WGS sequence"/>
</dbReference>
<evidence type="ECO:0000256" key="9">
    <source>
        <dbReference type="ARBA" id="ARBA00025661"/>
    </source>
</evidence>
<proteinExistence type="inferred from homology"/>
<evidence type="ECO:0000259" key="15">
    <source>
        <dbReference type="Pfam" id="PF18296"/>
    </source>
</evidence>
<feature type="compositionally biased region" description="Gly residues" evidence="12">
    <location>
        <begin position="1553"/>
        <end position="1565"/>
    </location>
</feature>
<keyword evidence="7 11" id="KW-0804">Transcription</keyword>
<comment type="function">
    <text evidence="9 11">Component of the SRB8-11 complex. The SRB8-11 complex is a regulatory module of the Mediator complex which is itself involved in regulation of basal and activated RNA polymerase II-dependent transcription. The SRB8-11 complex may be involved in the transcriptional repression of a subset of genes regulated by Mediator. It may inhibit the association of the Mediator complex with RNA polymerase II to form the holoenzyme complex.</text>
</comment>
<evidence type="ECO:0000256" key="6">
    <source>
        <dbReference type="ARBA" id="ARBA00023159"/>
    </source>
</evidence>
<dbReference type="PANTHER" id="PTHR48249:SF3">
    <property type="entry name" value="MEDIATOR OF RNA POLYMERASE II TRANSCRIPTION SUBUNIT 13"/>
    <property type="match status" value="1"/>
</dbReference>
<keyword evidence="6 11" id="KW-0010">Activator</keyword>
<dbReference type="GO" id="GO:0045944">
    <property type="term" value="P:positive regulation of transcription by RNA polymerase II"/>
    <property type="evidence" value="ECO:0007669"/>
    <property type="project" value="TreeGrafter"/>
</dbReference>
<feature type="region of interest" description="Disordered" evidence="12">
    <location>
        <begin position="431"/>
        <end position="451"/>
    </location>
</feature>
<feature type="region of interest" description="Disordered" evidence="12">
    <location>
        <begin position="684"/>
        <end position="709"/>
    </location>
</feature>
<keyword evidence="4 11" id="KW-0678">Repressor</keyword>
<evidence type="ECO:0000313" key="16">
    <source>
        <dbReference type="EMBL" id="KAF2139353.1"/>
    </source>
</evidence>